<keyword evidence="7 10" id="KW-1133">Transmembrane helix</keyword>
<sequence length="690" mass="73823">MRKIGPFRSFLLWAVWVGGSMGLPAFPFAAVMAGLSAGAVLLWPRARRRAKAVALFMLPLAFGFWLIHGGALQLFPGVAAQPSRAVWALGLWLRILSVISASQLWLEYVPPPVLIRSLFAGRLPASWAFLLASPLLLAGQIRARAAQVREAQLSRGVPVHGTFFERASSLTALVFPLVLGLLNELPARSAALDMKGFGLFPRRSSLAGEEKTGPRPASEPAPPKYHGAMAAVREAAFLAPGETKPVLEIPEFSVSPGDTAFLEGGNGSGKSTLASMLSGAVPEHRGGSIAGEVRVLGEDVTSRSCLAWSPDVQAVQQNPVLSLSGCTFTVREEVAFGPENLALPPAEIRSRVERALDLAGIAHLGDRNPACLSGGEAQKLALASALAMNPRLLVLDEAFSRIHPADRHSLASVLRRQAMETGSALVVLEKPGNASSSWSAPAGHFRDGRLLPGSSPVPVKRQSSGPSLSSGINDDQPVLEIENLSFRWKGESSPLLRSVNAVLRPGERAALTGPNGAGKSTLMRLCAGLIEPERGAVLLGGVPVGSMAPGERAARIGFLFQDAERQIFHSTVAGEVLFSLRNSPLSQDERMERMRQALEVTGLSGKEEKHPLDLNAAERRMVAVASLSVREGDLLLLDEPTRDFDPEWQGRFEEWMLSRPEAIVAVSHDPEFSGRLFPAVWSLDSGRLTT</sequence>
<comment type="subcellular location">
    <subcellularLocation>
        <location evidence="1">Membrane</location>
        <topology evidence="1">Multi-pass membrane protein</topology>
    </subcellularLocation>
</comment>
<feature type="region of interest" description="Disordered" evidence="9">
    <location>
        <begin position="205"/>
        <end position="224"/>
    </location>
</feature>
<evidence type="ECO:0000256" key="4">
    <source>
        <dbReference type="ARBA" id="ARBA00022692"/>
    </source>
</evidence>
<dbReference type="SMART" id="SM00382">
    <property type="entry name" value="AAA"/>
    <property type="match status" value="2"/>
</dbReference>
<feature type="compositionally biased region" description="Polar residues" evidence="9">
    <location>
        <begin position="461"/>
        <end position="472"/>
    </location>
</feature>
<keyword evidence="3" id="KW-0813">Transport</keyword>
<dbReference type="InterPro" id="IPR017871">
    <property type="entry name" value="ABC_transporter-like_CS"/>
</dbReference>
<evidence type="ECO:0000256" key="3">
    <source>
        <dbReference type="ARBA" id="ARBA00022448"/>
    </source>
</evidence>
<feature type="region of interest" description="Disordered" evidence="9">
    <location>
        <begin position="433"/>
        <end position="472"/>
    </location>
</feature>
<evidence type="ECO:0000256" key="7">
    <source>
        <dbReference type="ARBA" id="ARBA00022989"/>
    </source>
</evidence>
<dbReference type="InterPro" id="IPR003593">
    <property type="entry name" value="AAA+_ATPase"/>
</dbReference>
<dbReference type="GO" id="GO:0042626">
    <property type="term" value="F:ATPase-coupled transmembrane transporter activity"/>
    <property type="evidence" value="ECO:0007669"/>
    <property type="project" value="TreeGrafter"/>
</dbReference>
<comment type="caution">
    <text evidence="12">The sequence shown here is derived from an EMBL/GenBank/DDBJ whole genome shotgun (WGS) entry which is preliminary data.</text>
</comment>
<dbReference type="OrthoDB" id="501320at2"/>
<dbReference type="PANTHER" id="PTHR43553">
    <property type="entry name" value="HEAVY METAL TRANSPORTER"/>
    <property type="match status" value="1"/>
</dbReference>
<keyword evidence="4 10" id="KW-0812">Transmembrane</keyword>
<dbReference type="Proteomes" id="UP000295066">
    <property type="component" value="Unassembled WGS sequence"/>
</dbReference>
<dbReference type="Pfam" id="PF00005">
    <property type="entry name" value="ABC_tran"/>
    <property type="match status" value="2"/>
</dbReference>
<dbReference type="GO" id="GO:0016887">
    <property type="term" value="F:ATP hydrolysis activity"/>
    <property type="evidence" value="ECO:0007669"/>
    <property type="project" value="InterPro"/>
</dbReference>
<evidence type="ECO:0000313" key="12">
    <source>
        <dbReference type="EMBL" id="TDY60888.1"/>
    </source>
</evidence>
<evidence type="ECO:0000256" key="2">
    <source>
        <dbReference type="ARBA" id="ARBA00005417"/>
    </source>
</evidence>
<feature type="domain" description="ABC transporter" evidence="11">
    <location>
        <begin position="479"/>
        <end position="690"/>
    </location>
</feature>
<dbReference type="AlphaFoldDB" id="A0A4R8M7N5"/>
<dbReference type="InterPro" id="IPR027417">
    <property type="entry name" value="P-loop_NTPase"/>
</dbReference>
<keyword evidence="13" id="KW-1185">Reference proteome</keyword>
<dbReference type="PROSITE" id="PS00211">
    <property type="entry name" value="ABC_TRANSPORTER_1"/>
    <property type="match status" value="1"/>
</dbReference>
<dbReference type="EMBL" id="SORI01000007">
    <property type="protein sequence ID" value="TDY60888.1"/>
    <property type="molecule type" value="Genomic_DNA"/>
</dbReference>
<name>A0A4R8M7N5_9BACT</name>
<dbReference type="InterPro" id="IPR003339">
    <property type="entry name" value="ABC/ECF_trnsptr_transmembrane"/>
</dbReference>
<evidence type="ECO:0000256" key="5">
    <source>
        <dbReference type="ARBA" id="ARBA00022741"/>
    </source>
</evidence>
<dbReference type="GO" id="GO:0005524">
    <property type="term" value="F:ATP binding"/>
    <property type="evidence" value="ECO:0007669"/>
    <property type="project" value="UniProtKB-KW"/>
</dbReference>
<evidence type="ECO:0000313" key="13">
    <source>
        <dbReference type="Proteomes" id="UP000295066"/>
    </source>
</evidence>
<keyword evidence="6" id="KW-0067">ATP-binding</keyword>
<keyword evidence="5" id="KW-0547">Nucleotide-binding</keyword>
<dbReference type="GO" id="GO:0043190">
    <property type="term" value="C:ATP-binding cassette (ABC) transporter complex"/>
    <property type="evidence" value="ECO:0007669"/>
    <property type="project" value="TreeGrafter"/>
</dbReference>
<dbReference type="CDD" id="cd16914">
    <property type="entry name" value="EcfT"/>
    <property type="match status" value="1"/>
</dbReference>
<evidence type="ECO:0000256" key="1">
    <source>
        <dbReference type="ARBA" id="ARBA00004141"/>
    </source>
</evidence>
<accession>A0A4R8M7N5</accession>
<dbReference type="RefSeq" id="WP_133957453.1">
    <property type="nucleotide sequence ID" value="NZ_SORI01000007.1"/>
</dbReference>
<comment type="similarity">
    <text evidence="2">Belongs to the ABC transporter superfamily.</text>
</comment>
<dbReference type="CDD" id="cd03225">
    <property type="entry name" value="ABC_cobalt_CbiO_domain1"/>
    <property type="match status" value="2"/>
</dbReference>
<dbReference type="Gene3D" id="3.40.50.300">
    <property type="entry name" value="P-loop containing nucleotide triphosphate hydrolases"/>
    <property type="match status" value="2"/>
</dbReference>
<evidence type="ECO:0000256" key="10">
    <source>
        <dbReference type="SAM" id="Phobius"/>
    </source>
</evidence>
<feature type="transmembrane region" description="Helical" evidence="10">
    <location>
        <begin position="54"/>
        <end position="74"/>
    </location>
</feature>
<evidence type="ECO:0000259" key="11">
    <source>
        <dbReference type="PROSITE" id="PS50893"/>
    </source>
</evidence>
<dbReference type="InterPro" id="IPR050095">
    <property type="entry name" value="ECF_ABC_transporter_ATP-bd"/>
</dbReference>
<dbReference type="PANTHER" id="PTHR43553:SF24">
    <property type="entry name" value="ENERGY-COUPLING FACTOR TRANSPORTER ATP-BINDING PROTEIN ECFA1"/>
    <property type="match status" value="1"/>
</dbReference>
<dbReference type="InterPro" id="IPR015856">
    <property type="entry name" value="ABC_transpr_CbiO/EcfA_su"/>
</dbReference>
<organism evidence="12 13">
    <name type="scientific">Aminivibrio pyruvatiphilus</name>
    <dbReference type="NCBI Taxonomy" id="1005740"/>
    <lineage>
        <taxon>Bacteria</taxon>
        <taxon>Thermotogati</taxon>
        <taxon>Synergistota</taxon>
        <taxon>Synergistia</taxon>
        <taxon>Synergistales</taxon>
        <taxon>Aminobacteriaceae</taxon>
        <taxon>Aminivibrio</taxon>
    </lineage>
</organism>
<evidence type="ECO:0000256" key="6">
    <source>
        <dbReference type="ARBA" id="ARBA00022840"/>
    </source>
</evidence>
<evidence type="ECO:0000256" key="8">
    <source>
        <dbReference type="ARBA" id="ARBA00023136"/>
    </source>
</evidence>
<proteinExistence type="inferred from homology"/>
<keyword evidence="8 10" id="KW-0472">Membrane</keyword>
<evidence type="ECO:0000256" key="9">
    <source>
        <dbReference type="SAM" id="MobiDB-lite"/>
    </source>
</evidence>
<reference evidence="12 13" key="1">
    <citation type="submission" date="2019-03" db="EMBL/GenBank/DDBJ databases">
        <title>Genomic Encyclopedia of Type Strains, Phase IV (KMG-IV): sequencing the most valuable type-strain genomes for metagenomic binning, comparative biology and taxonomic classification.</title>
        <authorList>
            <person name="Goeker M."/>
        </authorList>
    </citation>
    <scope>NUCLEOTIDE SEQUENCE [LARGE SCALE GENOMIC DNA]</scope>
    <source>
        <strain evidence="12 13">DSM 25964</strain>
    </source>
</reference>
<gene>
    <name evidence="12" type="ORF">C8D99_10795</name>
</gene>
<dbReference type="InterPro" id="IPR003439">
    <property type="entry name" value="ABC_transporter-like_ATP-bd"/>
</dbReference>
<dbReference type="PROSITE" id="PS50893">
    <property type="entry name" value="ABC_TRANSPORTER_2"/>
    <property type="match status" value="2"/>
</dbReference>
<dbReference type="SUPFAM" id="SSF52540">
    <property type="entry name" value="P-loop containing nucleoside triphosphate hydrolases"/>
    <property type="match status" value="2"/>
</dbReference>
<protein>
    <submittedName>
        <fullName evidence="12">ABC-type glutathione transport system ATPase component</fullName>
    </submittedName>
</protein>
<feature type="domain" description="ABC transporter" evidence="11">
    <location>
        <begin position="232"/>
        <end position="472"/>
    </location>
</feature>